<evidence type="ECO:0000256" key="4">
    <source>
        <dbReference type="PROSITE-ProRule" id="PRU00027"/>
    </source>
</evidence>
<gene>
    <name evidence="7" type="ORF">KIW84_064347</name>
</gene>
<reference evidence="7 8" key="1">
    <citation type="journal article" date="2022" name="Nat. Genet.">
        <title>Improved pea reference genome and pan-genome highlight genomic features and evolutionary characteristics.</title>
        <authorList>
            <person name="Yang T."/>
            <person name="Liu R."/>
            <person name="Luo Y."/>
            <person name="Hu S."/>
            <person name="Wang D."/>
            <person name="Wang C."/>
            <person name="Pandey M.K."/>
            <person name="Ge S."/>
            <person name="Xu Q."/>
            <person name="Li N."/>
            <person name="Li G."/>
            <person name="Huang Y."/>
            <person name="Saxena R.K."/>
            <person name="Ji Y."/>
            <person name="Li M."/>
            <person name="Yan X."/>
            <person name="He Y."/>
            <person name="Liu Y."/>
            <person name="Wang X."/>
            <person name="Xiang C."/>
            <person name="Varshney R.K."/>
            <person name="Ding H."/>
            <person name="Gao S."/>
            <person name="Zong X."/>
        </authorList>
    </citation>
    <scope>NUCLEOTIDE SEQUENCE [LARGE SCALE GENOMIC DNA]</scope>
    <source>
        <strain evidence="7 8">cv. Zhongwan 6</strain>
    </source>
</reference>
<dbReference type="PANTHER" id="PTHR32166:SF122">
    <property type="entry name" value="OS09G0499600 PROTEIN"/>
    <property type="match status" value="1"/>
</dbReference>
<dbReference type="InterPro" id="IPR007021">
    <property type="entry name" value="DUF659"/>
</dbReference>
<name>A0A9D5A826_PEA</name>
<dbReference type="EMBL" id="JAMSHJ010000006">
    <property type="protein sequence ID" value="KAI5398934.1"/>
    <property type="molecule type" value="Genomic_DNA"/>
</dbReference>
<keyword evidence="8" id="KW-1185">Reference proteome</keyword>
<feature type="signal peptide" evidence="5">
    <location>
        <begin position="1"/>
        <end position="22"/>
    </location>
</feature>
<evidence type="ECO:0000256" key="3">
    <source>
        <dbReference type="ARBA" id="ARBA00022833"/>
    </source>
</evidence>
<comment type="caution">
    <text evidence="7">The sequence shown here is derived from an EMBL/GenBank/DDBJ whole genome shotgun (WGS) entry which is preliminary data.</text>
</comment>
<feature type="domain" description="BED-type" evidence="6">
    <location>
        <begin position="37"/>
        <end position="93"/>
    </location>
</feature>
<dbReference type="PROSITE" id="PS50808">
    <property type="entry name" value="ZF_BED"/>
    <property type="match status" value="1"/>
</dbReference>
<dbReference type="AlphaFoldDB" id="A0A9D5A826"/>
<dbReference type="Pfam" id="PF04937">
    <property type="entry name" value="DUF659"/>
    <property type="match status" value="1"/>
</dbReference>
<evidence type="ECO:0000256" key="5">
    <source>
        <dbReference type="SAM" id="SignalP"/>
    </source>
</evidence>
<dbReference type="Pfam" id="PF02892">
    <property type="entry name" value="zf-BED"/>
    <property type="match status" value="1"/>
</dbReference>
<dbReference type="Proteomes" id="UP001058974">
    <property type="component" value="Chromosome 6"/>
</dbReference>
<proteinExistence type="predicted"/>
<dbReference type="SUPFAM" id="SSF53098">
    <property type="entry name" value="Ribonuclease H-like"/>
    <property type="match status" value="1"/>
</dbReference>
<protein>
    <recommendedName>
        <fullName evidence="6">BED-type domain-containing protein</fullName>
    </recommendedName>
</protein>
<keyword evidence="5" id="KW-0732">Signal</keyword>
<sequence length="426" mass="48443">MASSSAIGTLVVGAFTAPAAIAPPPCQKKLPKNAPVNQTDMAWKHGIADPDNPRKIQCKYCQKKVTGGVYRLKHHLDGTQKDVETCKAVPDEIKREILQVCSILQESLIKKQSSQPSINAVLKKGLRDDACQSIARFFYNNAIPFNVARSEEFTIMCDMISRYGNGFKPPSYHDLRIKLLNQEMKLTHESLEEPRKEWRNIGCTIMTDGWIDRKRRTILNFLVNSPKGTVFLKFVDASNIYKIADKIFEMIDVVVEEVGEDNVVQIVIDDTVNYKATGEMLMRKRNKLSWTPSAAHCLDLMLEDLEKKISVHEETIPKGKKITTFIYSRTSLISILHHHTKNKDLVRPGTTRFATSYLTLGCLYENKEALIRMFTSKEWKSSKCAKLRDGKAIEDVVLDKYFWKNIVICLRGATPLIKVLRLVYSD</sequence>
<dbReference type="GO" id="GO:0003677">
    <property type="term" value="F:DNA binding"/>
    <property type="evidence" value="ECO:0007669"/>
    <property type="project" value="InterPro"/>
</dbReference>
<evidence type="ECO:0000259" key="6">
    <source>
        <dbReference type="PROSITE" id="PS50808"/>
    </source>
</evidence>
<evidence type="ECO:0000256" key="2">
    <source>
        <dbReference type="ARBA" id="ARBA00022771"/>
    </source>
</evidence>
<dbReference type="GO" id="GO:0008270">
    <property type="term" value="F:zinc ion binding"/>
    <property type="evidence" value="ECO:0007669"/>
    <property type="project" value="UniProtKB-KW"/>
</dbReference>
<keyword evidence="1" id="KW-0479">Metal-binding</keyword>
<dbReference type="InterPro" id="IPR003656">
    <property type="entry name" value="Znf_BED"/>
</dbReference>
<accession>A0A9D5A826</accession>
<keyword evidence="3" id="KW-0862">Zinc</keyword>
<evidence type="ECO:0000313" key="7">
    <source>
        <dbReference type="EMBL" id="KAI5398934.1"/>
    </source>
</evidence>
<evidence type="ECO:0000313" key="8">
    <source>
        <dbReference type="Proteomes" id="UP001058974"/>
    </source>
</evidence>
<keyword evidence="2 4" id="KW-0863">Zinc-finger</keyword>
<organism evidence="7 8">
    <name type="scientific">Pisum sativum</name>
    <name type="common">Garden pea</name>
    <name type="synonym">Lathyrus oleraceus</name>
    <dbReference type="NCBI Taxonomy" id="3888"/>
    <lineage>
        <taxon>Eukaryota</taxon>
        <taxon>Viridiplantae</taxon>
        <taxon>Streptophyta</taxon>
        <taxon>Embryophyta</taxon>
        <taxon>Tracheophyta</taxon>
        <taxon>Spermatophyta</taxon>
        <taxon>Magnoliopsida</taxon>
        <taxon>eudicotyledons</taxon>
        <taxon>Gunneridae</taxon>
        <taxon>Pentapetalae</taxon>
        <taxon>rosids</taxon>
        <taxon>fabids</taxon>
        <taxon>Fabales</taxon>
        <taxon>Fabaceae</taxon>
        <taxon>Papilionoideae</taxon>
        <taxon>50 kb inversion clade</taxon>
        <taxon>NPAAA clade</taxon>
        <taxon>Hologalegina</taxon>
        <taxon>IRL clade</taxon>
        <taxon>Fabeae</taxon>
        <taxon>Lathyrus</taxon>
    </lineage>
</organism>
<feature type="chain" id="PRO_5039095425" description="BED-type domain-containing protein" evidence="5">
    <location>
        <begin position="23"/>
        <end position="426"/>
    </location>
</feature>
<dbReference type="InterPro" id="IPR012337">
    <property type="entry name" value="RNaseH-like_sf"/>
</dbReference>
<dbReference type="PANTHER" id="PTHR32166">
    <property type="entry name" value="OSJNBA0013A04.12 PROTEIN"/>
    <property type="match status" value="1"/>
</dbReference>
<evidence type="ECO:0000256" key="1">
    <source>
        <dbReference type="ARBA" id="ARBA00022723"/>
    </source>
</evidence>
<dbReference type="Gramene" id="Psat06G0434700-T1">
    <property type="protein sequence ID" value="KAI5398934.1"/>
    <property type="gene ID" value="KIW84_064347"/>
</dbReference>